<sequence length="65" mass="7094">MAKWNLLCAMTNEVKSSIALREERWIASSRRHDGVANDYDSPLTAAANDSGIISSITRTSHESSA</sequence>
<evidence type="ECO:0000313" key="4">
    <source>
        <dbReference type="Proteomes" id="UP001565471"/>
    </source>
</evidence>
<gene>
    <name evidence="2" type="ORF">ABIF29_008569</name>
    <name evidence="1" type="ORF">JOH49_002555</name>
</gene>
<evidence type="ECO:0000313" key="1">
    <source>
        <dbReference type="EMBL" id="MBP1292802.1"/>
    </source>
</evidence>
<protein>
    <submittedName>
        <fullName evidence="1">Uncharacterized protein</fullName>
    </submittedName>
</protein>
<comment type="caution">
    <text evidence="1">The sequence shown here is derived from an EMBL/GenBank/DDBJ whole genome shotgun (WGS) entry which is preliminary data.</text>
</comment>
<dbReference type="EMBL" id="JAFICZ010000001">
    <property type="protein sequence ID" value="MBP1292802.1"/>
    <property type="molecule type" value="Genomic_DNA"/>
</dbReference>
<proteinExistence type="predicted"/>
<dbReference type="GeneID" id="92950473"/>
<reference evidence="1" key="1">
    <citation type="submission" date="2021-02" db="EMBL/GenBank/DDBJ databases">
        <title>Genomic Encyclopedia of Type Strains, Phase IV (KMG-V): Genome sequencing to study the core and pangenomes of soil and plant-associated prokaryotes.</title>
        <authorList>
            <person name="Whitman W."/>
        </authorList>
    </citation>
    <scope>NUCLEOTIDE SEQUENCE</scope>
    <source>
        <strain evidence="1">USDA 406</strain>
    </source>
</reference>
<evidence type="ECO:0000313" key="3">
    <source>
        <dbReference type="Proteomes" id="UP000673383"/>
    </source>
</evidence>
<dbReference type="Proteomes" id="UP001565471">
    <property type="component" value="Unassembled WGS sequence"/>
</dbReference>
<name>A0A7Y8ULB3_BRAEL</name>
<organism evidence="1 3">
    <name type="scientific">Bradyrhizobium elkanii</name>
    <dbReference type="NCBI Taxonomy" id="29448"/>
    <lineage>
        <taxon>Bacteria</taxon>
        <taxon>Pseudomonadati</taxon>
        <taxon>Pseudomonadota</taxon>
        <taxon>Alphaproteobacteria</taxon>
        <taxon>Hyphomicrobiales</taxon>
        <taxon>Nitrobacteraceae</taxon>
        <taxon>Bradyrhizobium</taxon>
    </lineage>
</organism>
<dbReference type="EMBL" id="JBGBZA010000002">
    <property type="protein sequence ID" value="MEY9321770.1"/>
    <property type="molecule type" value="Genomic_DNA"/>
</dbReference>
<reference evidence="2 4" key="2">
    <citation type="submission" date="2024-07" db="EMBL/GenBank/DDBJ databases">
        <title>Genomic Encyclopedia of Type Strains, Phase V (KMG-V): Genome sequencing to study the core and pangenomes of soil and plant-associated prokaryotes.</title>
        <authorList>
            <person name="Whitman W."/>
        </authorList>
    </citation>
    <scope>NUCLEOTIDE SEQUENCE [LARGE SCALE GENOMIC DNA]</scope>
    <source>
        <strain evidence="2 4">USDA 415</strain>
    </source>
</reference>
<accession>A0A7Y8ULB3</accession>
<dbReference type="RefSeq" id="WP_125459358.1">
    <property type="nucleotide sequence ID" value="NZ_BJNL01000048.1"/>
</dbReference>
<keyword evidence="4" id="KW-1185">Reference proteome</keyword>
<dbReference type="Proteomes" id="UP000673383">
    <property type="component" value="Unassembled WGS sequence"/>
</dbReference>
<evidence type="ECO:0000313" key="2">
    <source>
        <dbReference type="EMBL" id="MEY9321770.1"/>
    </source>
</evidence>
<dbReference type="AlphaFoldDB" id="A0A7Y8ULB3"/>